<dbReference type="PANTHER" id="PTHR34203:SF15">
    <property type="entry name" value="SLL1173 PROTEIN"/>
    <property type="match status" value="1"/>
</dbReference>
<dbReference type="GO" id="GO:0008168">
    <property type="term" value="F:methyltransferase activity"/>
    <property type="evidence" value="ECO:0007669"/>
    <property type="project" value="UniProtKB-KW"/>
</dbReference>
<dbReference type="STRING" id="1302690.BUE76_19925"/>
<keyword evidence="2" id="KW-0808">Transferase</keyword>
<dbReference type="Proteomes" id="UP000184368">
    <property type="component" value="Unassembled WGS sequence"/>
</dbReference>
<dbReference type="InterPro" id="IPR029063">
    <property type="entry name" value="SAM-dependent_MTases_sf"/>
</dbReference>
<evidence type="ECO:0000313" key="3">
    <source>
        <dbReference type="Proteomes" id="UP000184368"/>
    </source>
</evidence>
<reference evidence="2 3" key="1">
    <citation type="submission" date="2016-11" db="EMBL/GenBank/DDBJ databases">
        <authorList>
            <person name="Jaros S."/>
            <person name="Januszkiewicz K."/>
            <person name="Wedrychowicz H."/>
        </authorList>
    </citation>
    <scope>NUCLEOTIDE SEQUENCE [LARGE SCALE GENOMIC DNA]</scope>
    <source>
        <strain evidence="2 3">DSM 26897</strain>
    </source>
</reference>
<dbReference type="OrthoDB" id="9785375at2"/>
<accession>A0A1M5DRD7</accession>
<gene>
    <name evidence="2" type="ORF">SAMN05444008_11153</name>
</gene>
<dbReference type="EMBL" id="FQUO01000011">
    <property type="protein sequence ID" value="SHF69533.1"/>
    <property type="molecule type" value="Genomic_DNA"/>
</dbReference>
<dbReference type="RefSeq" id="WP_083596568.1">
    <property type="nucleotide sequence ID" value="NZ_FQUO01000011.1"/>
</dbReference>
<evidence type="ECO:0000259" key="1">
    <source>
        <dbReference type="Pfam" id="PF05050"/>
    </source>
</evidence>
<proteinExistence type="predicted"/>
<organism evidence="2 3">
    <name type="scientific">Cnuella takakiae</name>
    <dbReference type="NCBI Taxonomy" id="1302690"/>
    <lineage>
        <taxon>Bacteria</taxon>
        <taxon>Pseudomonadati</taxon>
        <taxon>Bacteroidota</taxon>
        <taxon>Chitinophagia</taxon>
        <taxon>Chitinophagales</taxon>
        <taxon>Chitinophagaceae</taxon>
        <taxon>Cnuella</taxon>
    </lineage>
</organism>
<evidence type="ECO:0000313" key="2">
    <source>
        <dbReference type="EMBL" id="SHF69533.1"/>
    </source>
</evidence>
<dbReference type="AlphaFoldDB" id="A0A1M5DRD7"/>
<dbReference type="Pfam" id="PF05050">
    <property type="entry name" value="Methyltransf_21"/>
    <property type="match status" value="1"/>
</dbReference>
<dbReference type="PANTHER" id="PTHR34203">
    <property type="entry name" value="METHYLTRANSFERASE, FKBM FAMILY PROTEIN"/>
    <property type="match status" value="1"/>
</dbReference>
<dbReference type="NCBIfam" id="TIGR01444">
    <property type="entry name" value="fkbM_fam"/>
    <property type="match status" value="1"/>
</dbReference>
<feature type="domain" description="Methyltransferase FkbM" evidence="1">
    <location>
        <begin position="96"/>
        <end position="255"/>
    </location>
</feature>
<protein>
    <submittedName>
        <fullName evidence="2">Methyltransferase, FkbM family</fullName>
    </submittedName>
</protein>
<keyword evidence="2" id="KW-0489">Methyltransferase</keyword>
<dbReference type="InterPro" id="IPR006342">
    <property type="entry name" value="FkbM_mtfrase"/>
</dbReference>
<dbReference type="SUPFAM" id="SSF53335">
    <property type="entry name" value="S-adenosyl-L-methionine-dependent methyltransferases"/>
    <property type="match status" value="1"/>
</dbReference>
<name>A0A1M5DRD7_9BACT</name>
<dbReference type="GO" id="GO:0032259">
    <property type="term" value="P:methylation"/>
    <property type="evidence" value="ECO:0007669"/>
    <property type="project" value="UniProtKB-KW"/>
</dbReference>
<dbReference type="Gene3D" id="3.40.50.150">
    <property type="entry name" value="Vaccinia Virus protein VP39"/>
    <property type="match status" value="1"/>
</dbReference>
<dbReference type="InterPro" id="IPR052514">
    <property type="entry name" value="SAM-dependent_MTase"/>
</dbReference>
<keyword evidence="3" id="KW-1185">Reference proteome</keyword>
<sequence length="272" mass="31123">MFTIFSKIRYRLLSPCERDYFEVVQFVKKRGGRTIDDGKMLRVQFDFRKKIIHLALRYASSDAKVFNQIFVRNEYGNLVRTFLNHYDGITPVKIVDIGANVGLTAIYLHSFLPVERYIAIEPAPDNFSFLKRNFMLNSLDAIEAVQVAIWSKHVTLQQSSDFRDGLQWSTTFIETDAVDKGSSIMGTTFPALVEKHCLDTIDILKIDIEGAEFEIFNHTADFPWLHAVKFLAIELHPEKGNILAIKELLKRYGFVLFDSGETTIGVNTNLVC</sequence>